<name>W5TRX6_9NOCA</name>
<dbReference type="Gene3D" id="1.25.40.20">
    <property type="entry name" value="Ankyrin repeat-containing domain"/>
    <property type="match status" value="1"/>
</dbReference>
<evidence type="ECO:0000313" key="3">
    <source>
        <dbReference type="EMBL" id="AHH22140.1"/>
    </source>
</evidence>
<feature type="transmembrane region" description="Helical" evidence="2">
    <location>
        <begin position="6"/>
        <end position="24"/>
    </location>
</feature>
<dbReference type="eggNOG" id="ENOG5032JEI">
    <property type="taxonomic scope" value="Bacteria"/>
</dbReference>
<feature type="repeat" description="ANK" evidence="1">
    <location>
        <begin position="67"/>
        <end position="99"/>
    </location>
</feature>
<dbReference type="OrthoDB" id="5183685at2"/>
<dbReference type="InterPro" id="IPR002110">
    <property type="entry name" value="Ankyrin_rpt"/>
</dbReference>
<dbReference type="HOGENOM" id="CLU_1169707_0_0_11"/>
<dbReference type="PROSITE" id="PS50088">
    <property type="entry name" value="ANK_REPEAT"/>
    <property type="match status" value="1"/>
</dbReference>
<dbReference type="STRING" id="1415166.NONO_c73850"/>
<evidence type="ECO:0000256" key="2">
    <source>
        <dbReference type="SAM" id="Phobius"/>
    </source>
</evidence>
<organism evidence="3 4">
    <name type="scientific">Nocardia nova SH22a</name>
    <dbReference type="NCBI Taxonomy" id="1415166"/>
    <lineage>
        <taxon>Bacteria</taxon>
        <taxon>Bacillati</taxon>
        <taxon>Actinomycetota</taxon>
        <taxon>Actinomycetes</taxon>
        <taxon>Mycobacteriales</taxon>
        <taxon>Nocardiaceae</taxon>
        <taxon>Nocardia</taxon>
    </lineage>
</organism>
<keyword evidence="2" id="KW-1133">Transmembrane helix</keyword>
<keyword evidence="2" id="KW-0472">Membrane</keyword>
<dbReference type="KEGG" id="nno:NONO_c73850"/>
<keyword evidence="1" id="KW-0040">ANK repeat</keyword>
<reference evidence="3 4" key="1">
    <citation type="journal article" date="2014" name="Appl. Environ. Microbiol.">
        <title>Insights into the Microbial Degradation of Rubber and Gutta-Percha by Analysis of the Complete Genome of Nocardia nova SH22a.</title>
        <authorList>
            <person name="Luo Q."/>
            <person name="Hiessl S."/>
            <person name="Poehlein A."/>
            <person name="Daniel R."/>
            <person name="Steinbuchel A."/>
        </authorList>
    </citation>
    <scope>NUCLEOTIDE SEQUENCE [LARGE SCALE GENOMIC DNA]</scope>
    <source>
        <strain evidence="3">SH22a</strain>
    </source>
</reference>
<protein>
    <submittedName>
        <fullName evidence="3">Uncharacterized protein</fullName>
    </submittedName>
</protein>
<gene>
    <name evidence="3" type="ORF">NONO_c73850</name>
</gene>
<dbReference type="PROSITE" id="PS50297">
    <property type="entry name" value="ANK_REP_REGION"/>
    <property type="match status" value="1"/>
</dbReference>
<dbReference type="Proteomes" id="UP000019150">
    <property type="component" value="Chromosome"/>
</dbReference>
<dbReference type="EMBL" id="CP006850">
    <property type="protein sequence ID" value="AHH22140.1"/>
    <property type="molecule type" value="Genomic_DNA"/>
</dbReference>
<accession>W5TRX6</accession>
<keyword evidence="4" id="KW-1185">Reference proteome</keyword>
<dbReference type="SUPFAM" id="SSF48403">
    <property type="entry name" value="Ankyrin repeat"/>
    <property type="match status" value="1"/>
</dbReference>
<dbReference type="AlphaFoldDB" id="W5TRX6"/>
<evidence type="ECO:0000256" key="1">
    <source>
        <dbReference type="PROSITE-ProRule" id="PRU00023"/>
    </source>
</evidence>
<dbReference type="RefSeq" id="WP_025353411.1">
    <property type="nucleotide sequence ID" value="NZ_CP006850.1"/>
</dbReference>
<sequence length="237" mass="26220">MIGVVAIILAFVAPGLIFVAVRAIRRTGPTARRERFVKELASAAVADDMEMLGTSMRQGSVNYATAQGDTALHYAYYTGEQNAIDNLRAYGADENLRNNEGLTPRDMADLAATEDRLRRGVRCLNSDGIWRARDSGLHVYHQLQGSPGSIYNPAVVRQVLEPEHRRELLILAIKVGKAGSQEKLAEALDAFGDKTMAEDYLNAGSPFLQQAAQRWAWVHNYKIYRTPGAVNIVWGQF</sequence>
<dbReference type="PATRIC" id="fig|1415166.3.peg.7577"/>
<proteinExistence type="predicted"/>
<evidence type="ECO:0000313" key="4">
    <source>
        <dbReference type="Proteomes" id="UP000019150"/>
    </source>
</evidence>
<dbReference type="InterPro" id="IPR036770">
    <property type="entry name" value="Ankyrin_rpt-contain_sf"/>
</dbReference>
<keyword evidence="2" id="KW-0812">Transmembrane</keyword>